<proteinExistence type="predicted"/>
<accession>A0A653BBZ0</accession>
<protein>
    <submittedName>
        <fullName evidence="1">Uncharacterized protein</fullName>
    </submittedName>
</protein>
<gene>
    <name evidence="1" type="ORF">POT9AD_5207</name>
</gene>
<evidence type="ECO:0000313" key="1">
    <source>
        <dbReference type="EMBL" id="VDN66182.1"/>
    </source>
</evidence>
<name>A0A653BBZ0_ECTOL</name>
<dbReference type="OrthoDB" id="572911at2"/>
<sequence>MNRPHLALAALLLFSSYTAWTMAIADQSLLAFGLELLSRPDTAQVVIDLYLLGAMAGTWIYRDARARGYSWVSMLPYLALTMVFLSIGPLLYIVTVGYRGQRRKVLKARASDSAPL</sequence>
<organism evidence="1">
    <name type="scientific">Ectopseudomonas oleovorans</name>
    <name type="common">Pseudomonas oleovorans</name>
    <dbReference type="NCBI Taxonomy" id="301"/>
    <lineage>
        <taxon>Bacteria</taxon>
        <taxon>Pseudomonadati</taxon>
        <taxon>Pseudomonadota</taxon>
        <taxon>Gammaproteobacteria</taxon>
        <taxon>Pseudomonadales</taxon>
        <taxon>Pseudomonadaceae</taxon>
        <taxon>Ectopseudomonas</taxon>
    </lineage>
</organism>
<reference evidence="1" key="1">
    <citation type="submission" date="2018-11" db="EMBL/GenBank/DDBJ databases">
        <authorList>
            <consortium name="Genoscope - CEA"/>
            <person name="William W."/>
        </authorList>
    </citation>
    <scope>NUCLEOTIDE SEQUENCE [LARGE SCALE GENOMIC DNA]</scope>
    <source>
        <strain evidence="1">T9AD</strain>
    </source>
</reference>
<dbReference type="EMBL" id="LR130779">
    <property type="protein sequence ID" value="VDN66182.1"/>
    <property type="molecule type" value="Genomic_DNA"/>
</dbReference>
<dbReference type="AlphaFoldDB" id="A0A653BBZ0"/>